<keyword evidence="4" id="KW-1185">Reference proteome</keyword>
<dbReference type="EMBL" id="FOLG01000012">
    <property type="protein sequence ID" value="SFC97185.1"/>
    <property type="molecule type" value="Genomic_DNA"/>
</dbReference>
<evidence type="ECO:0000256" key="1">
    <source>
        <dbReference type="SAM" id="Phobius"/>
    </source>
</evidence>
<keyword evidence="1" id="KW-0812">Transmembrane</keyword>
<accession>A0A1I1NI75</accession>
<organism evidence="3 4">
    <name type="scientific">Tropicimonas isoalkanivorans</name>
    <dbReference type="NCBI Taxonomy" id="441112"/>
    <lineage>
        <taxon>Bacteria</taxon>
        <taxon>Pseudomonadati</taxon>
        <taxon>Pseudomonadota</taxon>
        <taxon>Alphaproteobacteria</taxon>
        <taxon>Rhodobacterales</taxon>
        <taxon>Roseobacteraceae</taxon>
        <taxon>Tropicimonas</taxon>
    </lineage>
</organism>
<keyword evidence="2" id="KW-0732">Signal</keyword>
<dbReference type="AlphaFoldDB" id="A0A1I1NI75"/>
<feature type="signal peptide" evidence="2">
    <location>
        <begin position="1"/>
        <end position="17"/>
    </location>
</feature>
<keyword evidence="1" id="KW-0472">Membrane</keyword>
<protein>
    <submittedName>
        <fullName evidence="3">Uncharacterized protein</fullName>
    </submittedName>
</protein>
<dbReference type="RefSeq" id="WP_093361998.1">
    <property type="nucleotide sequence ID" value="NZ_FOLG01000012.1"/>
</dbReference>
<keyword evidence="1" id="KW-1133">Transmembrane helix</keyword>
<proteinExistence type="predicted"/>
<dbReference type="Proteomes" id="UP000198728">
    <property type="component" value="Unassembled WGS sequence"/>
</dbReference>
<evidence type="ECO:0000313" key="4">
    <source>
        <dbReference type="Proteomes" id="UP000198728"/>
    </source>
</evidence>
<gene>
    <name evidence="3" type="ORF">SAMN04488094_11282</name>
</gene>
<reference evidence="3 4" key="1">
    <citation type="submission" date="2016-10" db="EMBL/GenBank/DDBJ databases">
        <authorList>
            <person name="de Groot N.N."/>
        </authorList>
    </citation>
    <scope>NUCLEOTIDE SEQUENCE [LARGE SCALE GENOMIC DNA]</scope>
    <source>
        <strain evidence="3 4">DSM 19548</strain>
    </source>
</reference>
<feature type="chain" id="PRO_5011744238" evidence="2">
    <location>
        <begin position="18"/>
        <end position="76"/>
    </location>
</feature>
<name>A0A1I1NI75_9RHOB</name>
<evidence type="ECO:0000313" key="3">
    <source>
        <dbReference type="EMBL" id="SFC97185.1"/>
    </source>
</evidence>
<feature type="transmembrane region" description="Helical" evidence="1">
    <location>
        <begin position="31"/>
        <end position="51"/>
    </location>
</feature>
<evidence type="ECO:0000256" key="2">
    <source>
        <dbReference type="SAM" id="SignalP"/>
    </source>
</evidence>
<sequence>MALGIFLVSIFIAVATAAASALSGGSVATVIMWGIGTAWASSVALTAIVALRWYMTKSDRPIDASTMVPAGFSNHS</sequence>